<dbReference type="InterPro" id="IPR001769">
    <property type="entry name" value="Gingipain"/>
</dbReference>
<feature type="chain" id="PRO_5004812453" description="Gingipain domain-containing protein" evidence="2">
    <location>
        <begin position="22"/>
        <end position="1152"/>
    </location>
</feature>
<dbReference type="EMBL" id="AYUF01000485">
    <property type="protein sequence ID" value="ETK01340.1"/>
    <property type="molecule type" value="Genomic_DNA"/>
</dbReference>
<dbReference type="CDD" id="cd02258">
    <property type="entry name" value="Peptidase_C25_N"/>
    <property type="match status" value="1"/>
</dbReference>
<sequence length="1152" mass="127291">MTRILTTICCALALWALTATAARADAKLYARSSALAEGRWVKVRIADDGIYKLTYDQLRAMGFADPAKVSVHGYGGYILDEDFSHGGYVDDLPATPVYRGADYILFYGRGPIKWTYDRKAGTFTHEVNPYATHGYYFVTDATPTADAGTTSADITTARDVTVFDDHLLHEVDREFLQKLGQTGSGRDLFGESFSSTLSQTFPFSVPGITGEEGKVTLRFVAYTGVTGAGTVTLAIDGTQLLRGTIPFDNETYTKAHEYVGTSSWRGEKSEAPKVTVAYDKAAAANSFLDYIRLQVRRTLRAYDAPFTFFRDLTSMRSASRFVISGATEAMIVLDVTHPQRVSRMATRRDGSALTFSIPASGDTLREFVLIDPTKTFPTPETVGAVTAQNLHALPQTDMVILSPPAFLSEAERLAAKHRTKRDSISVTIVTPEQVYNEFSSGTPDATAIRRFMKMFYDRRSSESDAPKYLLLFGDGSHDNRQLSSAWKGIDMTNFLLTYQSHFSLGGNWTGGGEEHETFVTDDYFGFLDDGEGSRIGTCNLRLGIGRFPVRTVSQARAAVNKVVGYIDNPSFGAWKNNLCFIGDDGNSTDGYKTRHMSDANRLSQFVEQNYPEYINHRLLFDAYKKSSSGGGGSGAYPDVVTALRNLQREGTMLINYNGHGNAQALSDEHVITQSMIQQYTYSHLPLWITASCDFTPFDHTVTSAGEDVFLNEKSGGIALITTSRVAYDEPNFNMNGILLEQLFKRRADGRRATLGEALMGMKNGYLSYLNRCFVLIGDPALTLSFPTYGIRVTEINGKSATEGTVNLRALDRVTIKGEVIGLDSARLTDFNGALTAVVLDSEKEITTLNNNRTGHTYTYTDYPNTIHRGNTVVTNGQFTLSFTVPADISYSNRNGKMSLYAYDAAQQREANGAYRRYTVGGTATQIERDTVGPDIRLLYLNDSTWSEGDKTNETPFFVAHLRNASGINITGSSVGHDITLTIDNNPALSYNLNSYYADRTDVQGEGVVRFSIPRLAEGTHTAEFKVWDIFNNSTTRTFTFQVEKGLRPSITELRAGPVPARDQVTFYLDHNRPESRMEVTIGVYDLAGRLQWQHTEQGSSELFHAYTVTWDLTNGRGARLRPGIYIYRAAIRTAGSSEATRAQKMVILGAKN</sequence>
<dbReference type="Gene3D" id="3.40.50.1460">
    <property type="match status" value="1"/>
</dbReference>
<dbReference type="GO" id="GO:0006508">
    <property type="term" value="P:proteolysis"/>
    <property type="evidence" value="ECO:0007669"/>
    <property type="project" value="InterPro"/>
</dbReference>
<feature type="signal peptide" evidence="2">
    <location>
        <begin position="1"/>
        <end position="21"/>
    </location>
</feature>
<dbReference type="InterPro" id="IPR029031">
    <property type="entry name" value="Gingipain_N_sf"/>
</dbReference>
<dbReference type="Gene3D" id="3.40.50.10390">
    <property type="entry name" value="Gingipain r, domain 1"/>
    <property type="match status" value="1"/>
</dbReference>
<dbReference type="SUPFAM" id="SSF52129">
    <property type="entry name" value="Caspase-like"/>
    <property type="match status" value="1"/>
</dbReference>
<gene>
    <name evidence="4" type="ORF">N425_10440</name>
</gene>
<dbReference type="AlphaFoldDB" id="W2C2C9"/>
<proteinExistence type="predicted"/>
<keyword evidence="1 2" id="KW-0732">Signal</keyword>
<evidence type="ECO:0000256" key="2">
    <source>
        <dbReference type="SAM" id="SignalP"/>
    </source>
</evidence>
<feature type="domain" description="Gingipain" evidence="3">
    <location>
        <begin position="398"/>
        <end position="783"/>
    </location>
</feature>
<dbReference type="Pfam" id="PF01364">
    <property type="entry name" value="Peptidase_C25"/>
    <property type="match status" value="1"/>
</dbReference>
<protein>
    <recommendedName>
        <fullName evidence="3">Gingipain domain-containing protein</fullName>
    </recommendedName>
</protein>
<evidence type="ECO:0000256" key="1">
    <source>
        <dbReference type="ARBA" id="ARBA00022729"/>
    </source>
</evidence>
<dbReference type="Gene3D" id="2.60.40.4070">
    <property type="match status" value="1"/>
</dbReference>
<reference evidence="4 5" key="1">
    <citation type="submission" date="2013-11" db="EMBL/GenBank/DDBJ databases">
        <title>Single cell genomics of uncultured Tannerella BU063 (oral taxon 286).</title>
        <authorList>
            <person name="Beall C.J."/>
            <person name="Campbell A.G."/>
            <person name="Griffen A.L."/>
            <person name="Podar M."/>
            <person name="Leys E.J."/>
        </authorList>
    </citation>
    <scope>NUCLEOTIDE SEQUENCE [LARGE SCALE GENOMIC DNA]</scope>
    <source>
        <strain evidence="4">Cell 2</strain>
    </source>
</reference>
<dbReference type="NCBIfam" id="NF033707">
    <property type="entry name" value="T9SS_sortase"/>
    <property type="match status" value="1"/>
</dbReference>
<organism evidence="4 5">
    <name type="scientific">Tannerella sp. oral taxon BU063 isolate Cell 2</name>
    <dbReference type="NCBI Taxonomy" id="1411148"/>
    <lineage>
        <taxon>Bacteria</taxon>
        <taxon>Pseudomonadati</taxon>
        <taxon>Bacteroidota</taxon>
        <taxon>Bacteroidia</taxon>
        <taxon>Bacteroidales</taxon>
        <taxon>Tannerellaceae</taxon>
        <taxon>Tannerella</taxon>
    </lineage>
</organism>
<evidence type="ECO:0000313" key="5">
    <source>
        <dbReference type="Proteomes" id="UP000018837"/>
    </source>
</evidence>
<dbReference type="Proteomes" id="UP000018837">
    <property type="component" value="Unassembled WGS sequence"/>
</dbReference>
<dbReference type="PATRIC" id="fig|1411148.3.peg.1688"/>
<dbReference type="InterPro" id="IPR029030">
    <property type="entry name" value="Caspase-like_dom_sf"/>
</dbReference>
<name>W2C2C9_9BACT</name>
<comment type="caution">
    <text evidence="4">The sequence shown here is derived from an EMBL/GenBank/DDBJ whole genome shotgun (WGS) entry which is preliminary data.</text>
</comment>
<accession>W2C2C9</accession>
<evidence type="ECO:0000259" key="3">
    <source>
        <dbReference type="Pfam" id="PF01364"/>
    </source>
</evidence>
<dbReference type="GO" id="GO:0008234">
    <property type="term" value="F:cysteine-type peptidase activity"/>
    <property type="evidence" value="ECO:0007669"/>
    <property type="project" value="InterPro"/>
</dbReference>
<evidence type="ECO:0000313" key="4">
    <source>
        <dbReference type="EMBL" id="ETK01340.1"/>
    </source>
</evidence>